<reference evidence="1 2" key="1">
    <citation type="journal article" date="2019" name="Genome Biol. Evol.">
        <title>Insights into the evolution of the New World diploid cottons (Gossypium, subgenus Houzingenia) based on genome sequencing.</title>
        <authorList>
            <person name="Grover C.E."/>
            <person name="Arick M.A. 2nd"/>
            <person name="Thrash A."/>
            <person name="Conover J.L."/>
            <person name="Sanders W.S."/>
            <person name="Peterson D.G."/>
            <person name="Frelichowski J.E."/>
            <person name="Scheffler J.A."/>
            <person name="Scheffler B.E."/>
            <person name="Wendel J.F."/>
        </authorList>
    </citation>
    <scope>NUCLEOTIDE SEQUENCE [LARGE SCALE GENOMIC DNA]</scope>
    <source>
        <strain evidence="1">6</strain>
        <tissue evidence="1">Leaf</tissue>
    </source>
</reference>
<name>A0A7J9KF12_9ROSI</name>
<sequence length="18" mass="2212">MEKSWSKPCPYCFSKPRH</sequence>
<dbReference type="Proteomes" id="UP000593575">
    <property type="component" value="Unassembled WGS sequence"/>
</dbReference>
<dbReference type="EMBL" id="JABFAE010412551">
    <property type="protein sequence ID" value="MBA0845072.1"/>
    <property type="molecule type" value="Genomic_DNA"/>
</dbReference>
<protein>
    <submittedName>
        <fullName evidence="1">Uncharacterized protein</fullName>
    </submittedName>
</protein>
<proteinExistence type="predicted"/>
<evidence type="ECO:0000313" key="2">
    <source>
        <dbReference type="Proteomes" id="UP000593575"/>
    </source>
</evidence>
<gene>
    <name evidence="1" type="ORF">Goarm_022479</name>
</gene>
<keyword evidence="2" id="KW-1185">Reference proteome</keyword>
<dbReference type="AlphaFoldDB" id="A0A7J9KF12"/>
<organism evidence="1 2">
    <name type="scientific">Gossypium armourianum</name>
    <dbReference type="NCBI Taxonomy" id="34283"/>
    <lineage>
        <taxon>Eukaryota</taxon>
        <taxon>Viridiplantae</taxon>
        <taxon>Streptophyta</taxon>
        <taxon>Embryophyta</taxon>
        <taxon>Tracheophyta</taxon>
        <taxon>Spermatophyta</taxon>
        <taxon>Magnoliopsida</taxon>
        <taxon>eudicotyledons</taxon>
        <taxon>Gunneridae</taxon>
        <taxon>Pentapetalae</taxon>
        <taxon>rosids</taxon>
        <taxon>malvids</taxon>
        <taxon>Malvales</taxon>
        <taxon>Malvaceae</taxon>
        <taxon>Malvoideae</taxon>
        <taxon>Gossypium</taxon>
    </lineage>
</organism>
<comment type="caution">
    <text evidence="1">The sequence shown here is derived from an EMBL/GenBank/DDBJ whole genome shotgun (WGS) entry which is preliminary data.</text>
</comment>
<accession>A0A7J9KF12</accession>
<evidence type="ECO:0000313" key="1">
    <source>
        <dbReference type="EMBL" id="MBA0845072.1"/>
    </source>
</evidence>